<sequence>MGTKVSKEKSKEEKARQGPMPGAAVARPSTSTNSRQTQTPAGEINVGSSFNTTPPSASLSATNANIGNSGSCGNSKTSRDKRKKIQRKSQRMEKQRKVREGETTIAAVRAKATKSAGTTKRERDRERTRTQIRSQLRDGTHPDLPGIHRNYRERRIREDVCIICLEGSADGKPVEMFSACCGQAYHVGCYIQQLSFENLNHESSRECGVCRTALPKLEDDGMSMYIKSFTSRGVSSVRAHRGKREIRRRTFLHSNEISYNNSNNLDDNDDVWSRSSHSELRLYLFTR</sequence>
<feature type="compositionally biased region" description="Polar residues" evidence="1">
    <location>
        <begin position="28"/>
        <end position="76"/>
    </location>
</feature>
<name>A0A7S4EEZ1_9STRA</name>
<feature type="compositionally biased region" description="Basic and acidic residues" evidence="1">
    <location>
        <begin position="119"/>
        <end position="132"/>
    </location>
</feature>
<organism evidence="2">
    <name type="scientific">Pseudo-nitzschia australis</name>
    <dbReference type="NCBI Taxonomy" id="44445"/>
    <lineage>
        <taxon>Eukaryota</taxon>
        <taxon>Sar</taxon>
        <taxon>Stramenopiles</taxon>
        <taxon>Ochrophyta</taxon>
        <taxon>Bacillariophyta</taxon>
        <taxon>Bacillariophyceae</taxon>
        <taxon>Bacillariophycidae</taxon>
        <taxon>Bacillariales</taxon>
        <taxon>Bacillariaceae</taxon>
        <taxon>Pseudo-nitzschia</taxon>
    </lineage>
</organism>
<evidence type="ECO:0000313" key="2">
    <source>
        <dbReference type="EMBL" id="CAE0708043.1"/>
    </source>
</evidence>
<dbReference type="AlphaFoldDB" id="A0A7S4EEZ1"/>
<accession>A0A7S4EEZ1</accession>
<feature type="compositionally biased region" description="Basic and acidic residues" evidence="1">
    <location>
        <begin position="1"/>
        <end position="16"/>
    </location>
</feature>
<feature type="region of interest" description="Disordered" evidence="1">
    <location>
        <begin position="1"/>
        <end position="132"/>
    </location>
</feature>
<feature type="compositionally biased region" description="Basic and acidic residues" evidence="1">
    <location>
        <begin position="90"/>
        <end position="102"/>
    </location>
</feature>
<dbReference type="EMBL" id="HBIX01000984">
    <property type="protein sequence ID" value="CAE0708043.1"/>
    <property type="molecule type" value="Transcribed_RNA"/>
</dbReference>
<dbReference type="SUPFAM" id="SSF57850">
    <property type="entry name" value="RING/U-box"/>
    <property type="match status" value="1"/>
</dbReference>
<dbReference type="Gene3D" id="3.30.40.10">
    <property type="entry name" value="Zinc/RING finger domain, C3HC4 (zinc finger)"/>
    <property type="match status" value="1"/>
</dbReference>
<gene>
    <name evidence="2" type="ORF">PAUS00366_LOCUS763</name>
</gene>
<protein>
    <recommendedName>
        <fullName evidence="3">RING-type domain-containing protein</fullName>
    </recommendedName>
</protein>
<evidence type="ECO:0008006" key="3">
    <source>
        <dbReference type="Google" id="ProtNLM"/>
    </source>
</evidence>
<evidence type="ECO:0000256" key="1">
    <source>
        <dbReference type="SAM" id="MobiDB-lite"/>
    </source>
</evidence>
<dbReference type="InterPro" id="IPR013083">
    <property type="entry name" value="Znf_RING/FYVE/PHD"/>
</dbReference>
<feature type="compositionally biased region" description="Basic residues" evidence="1">
    <location>
        <begin position="79"/>
        <end position="89"/>
    </location>
</feature>
<reference evidence="2" key="1">
    <citation type="submission" date="2021-01" db="EMBL/GenBank/DDBJ databases">
        <authorList>
            <person name="Corre E."/>
            <person name="Pelletier E."/>
            <person name="Niang G."/>
            <person name="Scheremetjew M."/>
            <person name="Finn R."/>
            <person name="Kale V."/>
            <person name="Holt S."/>
            <person name="Cochrane G."/>
            <person name="Meng A."/>
            <person name="Brown T."/>
            <person name="Cohen L."/>
        </authorList>
    </citation>
    <scope>NUCLEOTIDE SEQUENCE</scope>
    <source>
        <strain evidence="2">10249 10 AB</strain>
    </source>
</reference>
<proteinExistence type="predicted"/>